<organism evidence="1 2">
    <name type="scientific">Chaenocephalus aceratus</name>
    <name type="common">Blackfin icefish</name>
    <name type="synonym">Chaenichthys aceratus</name>
    <dbReference type="NCBI Taxonomy" id="36190"/>
    <lineage>
        <taxon>Eukaryota</taxon>
        <taxon>Metazoa</taxon>
        <taxon>Chordata</taxon>
        <taxon>Craniata</taxon>
        <taxon>Vertebrata</taxon>
        <taxon>Euteleostomi</taxon>
        <taxon>Actinopterygii</taxon>
        <taxon>Neopterygii</taxon>
        <taxon>Teleostei</taxon>
        <taxon>Neoteleostei</taxon>
        <taxon>Acanthomorphata</taxon>
        <taxon>Eupercaria</taxon>
        <taxon>Perciformes</taxon>
        <taxon>Notothenioidei</taxon>
        <taxon>Channichthyidae</taxon>
        <taxon>Chaenocephalus</taxon>
    </lineage>
</organism>
<comment type="caution">
    <text evidence="1">The sequence shown here is derived from an EMBL/GenBank/DDBJ whole genome shotgun (WGS) entry which is preliminary data.</text>
</comment>
<keyword evidence="2" id="KW-1185">Reference proteome</keyword>
<accession>A0ACB9WW26</accession>
<evidence type="ECO:0000313" key="1">
    <source>
        <dbReference type="EMBL" id="KAI4818164.1"/>
    </source>
</evidence>
<name>A0ACB9WW26_CHAAC</name>
<evidence type="ECO:0000313" key="2">
    <source>
        <dbReference type="Proteomes" id="UP001057452"/>
    </source>
</evidence>
<dbReference type="Proteomes" id="UP001057452">
    <property type="component" value="Chromosome 11"/>
</dbReference>
<reference evidence="1" key="1">
    <citation type="submission" date="2022-05" db="EMBL/GenBank/DDBJ databases">
        <title>Chromosome-level genome of Chaenocephalus aceratus.</title>
        <authorList>
            <person name="Park H."/>
        </authorList>
    </citation>
    <scope>NUCLEOTIDE SEQUENCE</scope>
    <source>
        <strain evidence="1">KU_202001</strain>
    </source>
</reference>
<gene>
    <name evidence="1" type="ORF">KUCAC02_011523</name>
</gene>
<sequence>MFPISCEAHPEAYLRPPTWLPLSSRGEQRPCDSRYTLKIKRRCEAVYARPKSLFYNHINVSESIRLMFSESRIRHKVDKVLQPIEAVSCRPYRVLPM</sequence>
<protein>
    <submittedName>
        <fullName evidence="1">Uncharacterized protein</fullName>
    </submittedName>
</protein>
<dbReference type="EMBL" id="CM043795">
    <property type="protein sequence ID" value="KAI4818164.1"/>
    <property type="molecule type" value="Genomic_DNA"/>
</dbReference>
<proteinExistence type="predicted"/>